<dbReference type="AlphaFoldDB" id="A0A6N1VFF0"/>
<gene>
    <name evidence="2" type="ORF">HTY61_05040</name>
</gene>
<organism evidence="2 3">
    <name type="scientific">Oricola thermophila</name>
    <dbReference type="NCBI Taxonomy" id="2742145"/>
    <lineage>
        <taxon>Bacteria</taxon>
        <taxon>Pseudomonadati</taxon>
        <taxon>Pseudomonadota</taxon>
        <taxon>Alphaproteobacteria</taxon>
        <taxon>Hyphomicrobiales</taxon>
        <taxon>Ahrensiaceae</taxon>
        <taxon>Oricola</taxon>
    </lineage>
</organism>
<evidence type="ECO:0000256" key="1">
    <source>
        <dbReference type="SAM" id="Phobius"/>
    </source>
</evidence>
<feature type="transmembrane region" description="Helical" evidence="1">
    <location>
        <begin position="7"/>
        <end position="28"/>
    </location>
</feature>
<dbReference type="InterPro" id="IPR001940">
    <property type="entry name" value="Peptidase_S1C"/>
</dbReference>
<dbReference type="GO" id="GO:0004252">
    <property type="term" value="F:serine-type endopeptidase activity"/>
    <property type="evidence" value="ECO:0007669"/>
    <property type="project" value="InterPro"/>
</dbReference>
<evidence type="ECO:0000313" key="3">
    <source>
        <dbReference type="Proteomes" id="UP000509367"/>
    </source>
</evidence>
<dbReference type="InterPro" id="IPR009003">
    <property type="entry name" value="Peptidase_S1_PA"/>
</dbReference>
<protein>
    <submittedName>
        <fullName evidence="2">Trypsin-like peptidase domain-containing protein</fullName>
    </submittedName>
</protein>
<dbReference type="KEGG" id="orm:HTY61_05040"/>
<dbReference type="EMBL" id="CP054836">
    <property type="protein sequence ID" value="QKV17869.1"/>
    <property type="molecule type" value="Genomic_DNA"/>
</dbReference>
<evidence type="ECO:0000313" key="2">
    <source>
        <dbReference type="EMBL" id="QKV17869.1"/>
    </source>
</evidence>
<dbReference type="RefSeq" id="WP_175275766.1">
    <property type="nucleotide sequence ID" value="NZ_CP054836.1"/>
</dbReference>
<dbReference type="Proteomes" id="UP000509367">
    <property type="component" value="Chromosome"/>
</dbReference>
<sequence>MLKYGIAGLKFTVLCFAAILVGVTLNTFQSPQTIPVDSAVKVINGTGHGTGFYVGHDMVITAQHVVDDAATVTIKTADGETVTGEVLWTNVKYDIAAIRVSLPISPAYLSCTTPAYGDEIVIHGNPVSEEFVSVWGRVSGSEHSAGRWASIVPINAAVVPGQSGGPVYGMDGAVVGMIVGAPIARLGMAASLTGLGAIVPGVEICRMMGRA</sequence>
<keyword evidence="1" id="KW-1133">Transmembrane helix</keyword>
<dbReference type="InterPro" id="IPR043504">
    <property type="entry name" value="Peptidase_S1_PA_chymotrypsin"/>
</dbReference>
<keyword evidence="1" id="KW-0812">Transmembrane</keyword>
<accession>A0A6N1VFF0</accession>
<dbReference type="PRINTS" id="PR00834">
    <property type="entry name" value="PROTEASES2C"/>
</dbReference>
<dbReference type="PANTHER" id="PTHR43019:SF23">
    <property type="entry name" value="PROTEASE DO-LIKE 5, CHLOROPLASTIC"/>
    <property type="match status" value="1"/>
</dbReference>
<dbReference type="SUPFAM" id="SSF50494">
    <property type="entry name" value="Trypsin-like serine proteases"/>
    <property type="match status" value="1"/>
</dbReference>
<keyword evidence="3" id="KW-1185">Reference proteome</keyword>
<reference evidence="2 3" key="1">
    <citation type="submission" date="2020-06" db="EMBL/GenBank/DDBJ databases">
        <title>Oricola thermophila sp. nov. isolated from a tidal sediments.</title>
        <authorList>
            <person name="Kwon K.K."/>
            <person name="Yang S.-H."/>
            <person name="Park M.-J."/>
        </authorList>
    </citation>
    <scope>NUCLEOTIDE SEQUENCE [LARGE SCALE GENOMIC DNA]</scope>
    <source>
        <strain evidence="2 3">MEBiC13590</strain>
    </source>
</reference>
<name>A0A6N1VFF0_9HYPH</name>
<keyword evidence="1" id="KW-0472">Membrane</keyword>
<dbReference type="Pfam" id="PF13365">
    <property type="entry name" value="Trypsin_2"/>
    <property type="match status" value="1"/>
</dbReference>
<proteinExistence type="predicted"/>
<dbReference type="Gene3D" id="2.40.10.10">
    <property type="entry name" value="Trypsin-like serine proteases"/>
    <property type="match status" value="2"/>
</dbReference>
<dbReference type="GO" id="GO:0006508">
    <property type="term" value="P:proteolysis"/>
    <property type="evidence" value="ECO:0007669"/>
    <property type="project" value="InterPro"/>
</dbReference>
<dbReference type="PANTHER" id="PTHR43019">
    <property type="entry name" value="SERINE ENDOPROTEASE DEGS"/>
    <property type="match status" value="1"/>
</dbReference>